<organism evidence="2 3">
    <name type="scientific">Plectus sambesii</name>
    <dbReference type="NCBI Taxonomy" id="2011161"/>
    <lineage>
        <taxon>Eukaryota</taxon>
        <taxon>Metazoa</taxon>
        <taxon>Ecdysozoa</taxon>
        <taxon>Nematoda</taxon>
        <taxon>Chromadorea</taxon>
        <taxon>Plectida</taxon>
        <taxon>Plectina</taxon>
        <taxon>Plectoidea</taxon>
        <taxon>Plectidae</taxon>
        <taxon>Plectus</taxon>
    </lineage>
</organism>
<dbReference type="Pfam" id="PF08235">
    <property type="entry name" value="LNS2"/>
    <property type="match status" value="1"/>
</dbReference>
<dbReference type="GO" id="GO:0003713">
    <property type="term" value="F:transcription coactivator activity"/>
    <property type="evidence" value="ECO:0007669"/>
    <property type="project" value="TreeGrafter"/>
</dbReference>
<dbReference type="InterPro" id="IPR026058">
    <property type="entry name" value="LIPIN"/>
</dbReference>
<evidence type="ECO:0000313" key="2">
    <source>
        <dbReference type="Proteomes" id="UP000887566"/>
    </source>
</evidence>
<proteinExistence type="predicted"/>
<keyword evidence="2" id="KW-1185">Reference proteome</keyword>
<dbReference type="GO" id="GO:0005634">
    <property type="term" value="C:nucleus"/>
    <property type="evidence" value="ECO:0007669"/>
    <property type="project" value="TreeGrafter"/>
</dbReference>
<reference evidence="3" key="1">
    <citation type="submission" date="2022-11" db="UniProtKB">
        <authorList>
            <consortium name="WormBaseParasite"/>
        </authorList>
    </citation>
    <scope>IDENTIFICATION</scope>
</reference>
<dbReference type="InterPro" id="IPR013209">
    <property type="entry name" value="LNS2"/>
</dbReference>
<feature type="domain" description="LNS2/PITP" evidence="1">
    <location>
        <begin position="1"/>
        <end position="98"/>
    </location>
</feature>
<dbReference type="InterPro" id="IPR031315">
    <property type="entry name" value="LNS2/PITP"/>
</dbReference>
<dbReference type="GO" id="GO:0008195">
    <property type="term" value="F:phosphatidate phosphatase activity"/>
    <property type="evidence" value="ECO:0007669"/>
    <property type="project" value="TreeGrafter"/>
</dbReference>
<name>A0A914UYQ8_9BILA</name>
<dbReference type="WBParaSite" id="PSAMB.scaffold13536size2229.g35538.t1">
    <property type="protein sequence ID" value="PSAMB.scaffold13536size2229.g35538.t1"/>
    <property type="gene ID" value="PSAMB.scaffold13536size2229.g35538"/>
</dbReference>
<evidence type="ECO:0000259" key="1">
    <source>
        <dbReference type="SMART" id="SM00775"/>
    </source>
</evidence>
<dbReference type="PANTHER" id="PTHR12181">
    <property type="entry name" value="LIPIN"/>
    <property type="match status" value="1"/>
</dbReference>
<sequence>TKNYLRTVVQDSNKMLPDGPMLLSPTSLLSAFRKEVIERKPYEFKIAALTDLKNLFPVKQPFYAGFGNRETDVKSYKAVNIVPERILTIDPNGVVRRADSIGYVSSYKGMAVDVVDYLFPPVIRNTKQAKEENRAVVQFTKPQVYSSFTHWRNAPISATPIQDIDLKEYEARRLHVANRPKK</sequence>
<dbReference type="GO" id="GO:0009062">
    <property type="term" value="P:fatty acid catabolic process"/>
    <property type="evidence" value="ECO:0007669"/>
    <property type="project" value="TreeGrafter"/>
</dbReference>
<evidence type="ECO:0000313" key="3">
    <source>
        <dbReference type="WBParaSite" id="PSAMB.scaffold13536size2229.g35538.t1"/>
    </source>
</evidence>
<dbReference type="Proteomes" id="UP000887566">
    <property type="component" value="Unplaced"/>
</dbReference>
<dbReference type="GO" id="GO:0019432">
    <property type="term" value="P:triglyceride biosynthetic process"/>
    <property type="evidence" value="ECO:0007669"/>
    <property type="project" value="TreeGrafter"/>
</dbReference>
<dbReference type="GO" id="GO:0045944">
    <property type="term" value="P:positive regulation of transcription by RNA polymerase II"/>
    <property type="evidence" value="ECO:0007669"/>
    <property type="project" value="TreeGrafter"/>
</dbReference>
<dbReference type="SMART" id="SM00775">
    <property type="entry name" value="LNS2"/>
    <property type="match status" value="1"/>
</dbReference>
<protein>
    <submittedName>
        <fullName evidence="3">LNS2/PITP domain-containing protein</fullName>
    </submittedName>
</protein>
<dbReference type="PANTHER" id="PTHR12181:SF12">
    <property type="entry name" value="PHOSPHATIDATE PHOSPHATASE"/>
    <property type="match status" value="1"/>
</dbReference>
<accession>A0A914UYQ8</accession>
<dbReference type="AlphaFoldDB" id="A0A914UYQ8"/>
<dbReference type="GO" id="GO:0032869">
    <property type="term" value="P:cellular response to insulin stimulus"/>
    <property type="evidence" value="ECO:0007669"/>
    <property type="project" value="TreeGrafter"/>
</dbReference>